<dbReference type="RefSeq" id="XP_030992664.1">
    <property type="nucleotide sequence ID" value="XM_031142982.1"/>
</dbReference>
<evidence type="ECO:0000256" key="7">
    <source>
        <dbReference type="SAM" id="MobiDB-lite"/>
    </source>
</evidence>
<dbReference type="InterPro" id="IPR039657">
    <property type="entry name" value="Dimethylallyltransferase"/>
</dbReference>
<dbReference type="InterPro" id="IPR030666">
    <property type="entry name" value="IPP_transferase_euk"/>
</dbReference>
<dbReference type="HAMAP" id="MF_00185">
    <property type="entry name" value="IPP_trans"/>
    <property type="match status" value="1"/>
</dbReference>
<evidence type="ECO:0000256" key="3">
    <source>
        <dbReference type="ARBA" id="ARBA00022741"/>
    </source>
</evidence>
<evidence type="ECO:0000313" key="8">
    <source>
        <dbReference type="EMBL" id="TPX10953.1"/>
    </source>
</evidence>
<dbReference type="FunCoup" id="A0A507AT80">
    <property type="interactions" value="946"/>
</dbReference>
<dbReference type="Pfam" id="PF01715">
    <property type="entry name" value="IPPT"/>
    <property type="match status" value="1"/>
</dbReference>
<dbReference type="AlphaFoldDB" id="A0A507AT80"/>
<dbReference type="Gene3D" id="1.10.20.140">
    <property type="match status" value="1"/>
</dbReference>
<dbReference type="EC" id="2.5.1.75" evidence="5"/>
<keyword evidence="4 6" id="KW-0067">ATP-binding</keyword>
<dbReference type="SUPFAM" id="SSF52540">
    <property type="entry name" value="P-loop containing nucleoside triphosphate hydrolases"/>
    <property type="match status" value="1"/>
</dbReference>
<dbReference type="PANTHER" id="PTHR11088:SF89">
    <property type="entry name" value="TRNA DIMETHYLALLYLTRANSFERASE"/>
    <property type="match status" value="1"/>
</dbReference>
<comment type="similarity">
    <text evidence="1 6">Belongs to the IPP transferase family.</text>
</comment>
<dbReference type="EMBL" id="SKBQ01000052">
    <property type="protein sequence ID" value="TPX10953.1"/>
    <property type="molecule type" value="Genomic_DNA"/>
</dbReference>
<dbReference type="SUPFAM" id="SSF57667">
    <property type="entry name" value="beta-beta-alpha zinc fingers"/>
    <property type="match status" value="1"/>
</dbReference>
<dbReference type="NCBIfam" id="TIGR00174">
    <property type="entry name" value="miaA"/>
    <property type="match status" value="1"/>
</dbReference>
<evidence type="ECO:0000256" key="2">
    <source>
        <dbReference type="ARBA" id="ARBA00022679"/>
    </source>
</evidence>
<dbReference type="Proteomes" id="UP000319257">
    <property type="component" value="Unassembled WGS sequence"/>
</dbReference>
<evidence type="ECO:0000256" key="1">
    <source>
        <dbReference type="ARBA" id="ARBA00005842"/>
    </source>
</evidence>
<accession>A0A507AT80</accession>
<dbReference type="InterPro" id="IPR027417">
    <property type="entry name" value="P-loop_NTPase"/>
</dbReference>
<dbReference type="PIRSF" id="PIRSF039110">
    <property type="entry name" value="IPP_transferase"/>
    <property type="match status" value="1"/>
</dbReference>
<keyword evidence="9" id="KW-1185">Reference proteome</keyword>
<dbReference type="Gene3D" id="3.30.160.60">
    <property type="entry name" value="Classic Zinc Finger"/>
    <property type="match status" value="1"/>
</dbReference>
<evidence type="ECO:0000256" key="4">
    <source>
        <dbReference type="ARBA" id="ARBA00022840"/>
    </source>
</evidence>
<dbReference type="GO" id="GO:0052381">
    <property type="term" value="F:tRNA dimethylallyltransferase activity"/>
    <property type="evidence" value="ECO:0007669"/>
    <property type="project" value="UniProtKB-EC"/>
</dbReference>
<comment type="catalytic activity">
    <reaction evidence="5">
        <text>adenosine(37) in tRNA + dimethylallyl diphosphate = N(6)-dimethylallyladenosine(37) in tRNA + diphosphate</text>
        <dbReference type="Rhea" id="RHEA:26482"/>
        <dbReference type="Rhea" id="RHEA-COMP:10162"/>
        <dbReference type="Rhea" id="RHEA-COMP:10375"/>
        <dbReference type="ChEBI" id="CHEBI:33019"/>
        <dbReference type="ChEBI" id="CHEBI:57623"/>
        <dbReference type="ChEBI" id="CHEBI:74411"/>
        <dbReference type="ChEBI" id="CHEBI:74415"/>
        <dbReference type="EC" id="2.5.1.75"/>
    </reaction>
</comment>
<sequence>MAAQRPKPPMPLVVIMGTTGTGKSDVSVRHFEAEQKIPGMTDVLVLFVLVIQLAVELACRFNGEIVNADAMQMYRGLPVITNKISAREQRGIPHHLFDQIGLEEETWDAGVFKREAGKLISEIRQRGKLPIVVGGTHYYVNALLFNQSLVEETSEAAPPGADTLTSNGRITSPFPVLDGPTDAMLARLREVDPVMADRWHPNDRRKIRRSLEIFLTTGKRASDIYAEQQREQDAKSASAERQSSWQTLLFWVYSTPDILNGRLDRRVDKMLETGLLEETKEMHDYLNQRLRRGEEVDRSKGIWQSIGFKQVEPYLEGLARDMDPIGLEKVKQQSLEDVKTATRRYAKYQIRWITKKTVPPLRQEGAMDHLYLLDSSDVSQWPHKVAGTAADITSAYLEGKEMPMPSSISETAAQVLSSTVTASTDKGTPCRKTCEVCNVTALTEELWAKHLKGRSHRAMVRHKKRVALVVREEVDESSHAEEQGRDVEEGVAGHAASSS</sequence>
<evidence type="ECO:0000256" key="5">
    <source>
        <dbReference type="RuleBase" id="RU003783"/>
    </source>
</evidence>
<name>A0A507AT80_9PEZI</name>
<reference evidence="8 9" key="1">
    <citation type="submission" date="2019-06" db="EMBL/GenBank/DDBJ databases">
        <title>Draft genome sequence of the filamentous fungus Phialemoniopsis curvata isolated from diesel fuel.</title>
        <authorList>
            <person name="Varaljay V.A."/>
            <person name="Lyon W.J."/>
            <person name="Crouch A.L."/>
            <person name="Drake C.E."/>
            <person name="Hollomon J.M."/>
            <person name="Nadeau L.J."/>
            <person name="Nunn H.S."/>
            <person name="Stevenson B.S."/>
            <person name="Bojanowski C.L."/>
            <person name="Crookes-Goodson W.J."/>
        </authorList>
    </citation>
    <scope>NUCLEOTIDE SEQUENCE [LARGE SCALE GENOMIC DNA]</scope>
    <source>
        <strain evidence="8 9">D216</strain>
    </source>
</reference>
<keyword evidence="5" id="KW-0819">tRNA processing</keyword>
<dbReference type="STRING" id="1093900.A0A507AT80"/>
<dbReference type="InterPro" id="IPR018022">
    <property type="entry name" value="IPT"/>
</dbReference>
<keyword evidence="3 6" id="KW-0547">Nucleotide-binding</keyword>
<dbReference type="GO" id="GO:0005524">
    <property type="term" value="F:ATP binding"/>
    <property type="evidence" value="ECO:0007669"/>
    <property type="project" value="UniProtKB-KW"/>
</dbReference>
<dbReference type="InterPro" id="IPR036236">
    <property type="entry name" value="Znf_C2H2_sf"/>
</dbReference>
<dbReference type="PANTHER" id="PTHR11088">
    <property type="entry name" value="TRNA DIMETHYLALLYLTRANSFERASE"/>
    <property type="match status" value="1"/>
</dbReference>
<protein>
    <recommendedName>
        <fullName evidence="5">tRNA dimethylallyltransferase</fullName>
        <ecNumber evidence="5">2.5.1.75</ecNumber>
    </recommendedName>
</protein>
<dbReference type="GO" id="GO:0005739">
    <property type="term" value="C:mitochondrion"/>
    <property type="evidence" value="ECO:0007669"/>
    <property type="project" value="TreeGrafter"/>
</dbReference>
<comment type="caution">
    <text evidence="8">The sequence shown here is derived from an EMBL/GenBank/DDBJ whole genome shotgun (WGS) entry which is preliminary data.</text>
</comment>
<dbReference type="GO" id="GO:0006400">
    <property type="term" value="P:tRNA modification"/>
    <property type="evidence" value="ECO:0007669"/>
    <property type="project" value="TreeGrafter"/>
</dbReference>
<proteinExistence type="inferred from homology"/>
<organism evidence="8 9">
    <name type="scientific">Thyridium curvatum</name>
    <dbReference type="NCBI Taxonomy" id="1093900"/>
    <lineage>
        <taxon>Eukaryota</taxon>
        <taxon>Fungi</taxon>
        <taxon>Dikarya</taxon>
        <taxon>Ascomycota</taxon>
        <taxon>Pezizomycotina</taxon>
        <taxon>Sordariomycetes</taxon>
        <taxon>Sordariomycetidae</taxon>
        <taxon>Thyridiales</taxon>
        <taxon>Thyridiaceae</taxon>
        <taxon>Thyridium</taxon>
    </lineage>
</organism>
<dbReference type="OrthoDB" id="775260at2759"/>
<keyword evidence="2 6" id="KW-0808">Transferase</keyword>
<dbReference type="GeneID" id="41975606"/>
<feature type="compositionally biased region" description="Basic and acidic residues" evidence="7">
    <location>
        <begin position="472"/>
        <end position="488"/>
    </location>
</feature>
<dbReference type="InParanoid" id="A0A507AT80"/>
<evidence type="ECO:0000313" key="9">
    <source>
        <dbReference type="Proteomes" id="UP000319257"/>
    </source>
</evidence>
<dbReference type="Gene3D" id="3.40.50.300">
    <property type="entry name" value="P-loop containing nucleotide triphosphate hydrolases"/>
    <property type="match status" value="1"/>
</dbReference>
<gene>
    <name evidence="8" type="ORF">E0L32_008159</name>
</gene>
<evidence type="ECO:0000256" key="6">
    <source>
        <dbReference type="RuleBase" id="RU003785"/>
    </source>
</evidence>
<feature type="region of interest" description="Disordered" evidence="7">
    <location>
        <begin position="472"/>
        <end position="499"/>
    </location>
</feature>